<evidence type="ECO:0000256" key="1">
    <source>
        <dbReference type="SAM" id="MobiDB-lite"/>
    </source>
</evidence>
<reference evidence="3 4" key="1">
    <citation type="submission" date="2024-07" db="EMBL/GenBank/DDBJ databases">
        <title>Draft sequence of the Neodothiora populina.</title>
        <authorList>
            <person name="Drown D.D."/>
            <person name="Schuette U.S."/>
            <person name="Buechlein A.B."/>
            <person name="Rusch D.R."/>
            <person name="Winton L.W."/>
            <person name="Adams G.A."/>
        </authorList>
    </citation>
    <scope>NUCLEOTIDE SEQUENCE [LARGE SCALE GENOMIC DNA]</scope>
    <source>
        <strain evidence="3 4">CPC 39397</strain>
    </source>
</reference>
<dbReference type="RefSeq" id="XP_069203364.1">
    <property type="nucleotide sequence ID" value="XM_069347516.1"/>
</dbReference>
<comment type="caution">
    <text evidence="3">The sequence shown here is derived from an EMBL/GenBank/DDBJ whole genome shotgun (WGS) entry which is preliminary data.</text>
</comment>
<protein>
    <recommendedName>
        <fullName evidence="2">OTU domain-containing protein</fullName>
    </recommendedName>
</protein>
<dbReference type="SUPFAM" id="SSF54001">
    <property type="entry name" value="Cysteine proteinases"/>
    <property type="match status" value="1"/>
</dbReference>
<keyword evidence="4" id="KW-1185">Reference proteome</keyword>
<gene>
    <name evidence="3" type="ORF">AAFC00_000800</name>
</gene>
<dbReference type="CDD" id="cd22762">
    <property type="entry name" value="OTU_fungi_OTU2-like"/>
    <property type="match status" value="1"/>
</dbReference>
<name>A0ABR3PLV6_9PEZI</name>
<feature type="compositionally biased region" description="Low complexity" evidence="1">
    <location>
        <begin position="101"/>
        <end position="114"/>
    </location>
</feature>
<proteinExistence type="predicted"/>
<evidence type="ECO:0000259" key="2">
    <source>
        <dbReference type="PROSITE" id="PS50802"/>
    </source>
</evidence>
<dbReference type="InterPro" id="IPR050704">
    <property type="entry name" value="Peptidase_C85-like"/>
</dbReference>
<feature type="compositionally biased region" description="Basic residues" evidence="1">
    <location>
        <begin position="118"/>
        <end position="128"/>
    </location>
</feature>
<feature type="region of interest" description="Disordered" evidence="1">
    <location>
        <begin position="1"/>
        <end position="38"/>
    </location>
</feature>
<dbReference type="InterPro" id="IPR049771">
    <property type="entry name" value="OTU2-like_OTU"/>
</dbReference>
<dbReference type="EMBL" id="JBFMKM010000003">
    <property type="protein sequence ID" value="KAL1310515.1"/>
    <property type="molecule type" value="Genomic_DNA"/>
</dbReference>
<sequence length="349" mass="37887">MEEIQATHRKQLKELQNKITQKKKQATKKTRKGVNDECDKLELELKERQAAELLALTNPGSTATDDTNGDEEPDLEESNGPDDDNDDDAALCHQAEKQLDITSIPTSTSSQSEPQPKKPNRARARLARRQAEQEALFAAAEREATNLPDLKQQERSRMLSEFARRNLREKEIRADGHCLYSAVADQLSELGIPLTTAPASSGRGMSVPFLARKGDAGAEGIVLPYRQVRKAAAAYISSHPDDFSAFLEEPLPGYVDKVANTGEWGGQLELLALAKTYGVDISVLQGDGRVEDIIGSSESSGAGAGKNGDAAAAAEKEGDKRIWLAYYRHGFGLGEHYNSLHKAAASSSS</sequence>
<dbReference type="PANTHER" id="PTHR12419">
    <property type="entry name" value="OTU DOMAIN CONTAINING PROTEIN"/>
    <property type="match status" value="1"/>
</dbReference>
<feature type="region of interest" description="Disordered" evidence="1">
    <location>
        <begin position="51"/>
        <end position="132"/>
    </location>
</feature>
<dbReference type="PANTHER" id="PTHR12419:SF10">
    <property type="entry name" value="DEUBIQUITINASE OTUD6B"/>
    <property type="match status" value="1"/>
</dbReference>
<organism evidence="3 4">
    <name type="scientific">Neodothiora populina</name>
    <dbReference type="NCBI Taxonomy" id="2781224"/>
    <lineage>
        <taxon>Eukaryota</taxon>
        <taxon>Fungi</taxon>
        <taxon>Dikarya</taxon>
        <taxon>Ascomycota</taxon>
        <taxon>Pezizomycotina</taxon>
        <taxon>Dothideomycetes</taxon>
        <taxon>Dothideomycetidae</taxon>
        <taxon>Dothideales</taxon>
        <taxon>Dothioraceae</taxon>
        <taxon>Neodothiora</taxon>
    </lineage>
</organism>
<accession>A0ABR3PLV6</accession>
<dbReference type="PROSITE" id="PS50802">
    <property type="entry name" value="OTU"/>
    <property type="match status" value="1"/>
</dbReference>
<evidence type="ECO:0000313" key="4">
    <source>
        <dbReference type="Proteomes" id="UP001562354"/>
    </source>
</evidence>
<dbReference type="Proteomes" id="UP001562354">
    <property type="component" value="Unassembled WGS sequence"/>
</dbReference>
<dbReference type="InterPro" id="IPR003323">
    <property type="entry name" value="OTU_dom"/>
</dbReference>
<dbReference type="Gene3D" id="3.90.70.80">
    <property type="match status" value="1"/>
</dbReference>
<evidence type="ECO:0000313" key="3">
    <source>
        <dbReference type="EMBL" id="KAL1310515.1"/>
    </source>
</evidence>
<feature type="domain" description="OTU" evidence="2">
    <location>
        <begin position="167"/>
        <end position="343"/>
    </location>
</feature>
<dbReference type="GeneID" id="95974503"/>
<feature type="compositionally biased region" description="Acidic residues" evidence="1">
    <location>
        <begin position="67"/>
        <end position="89"/>
    </location>
</feature>
<feature type="compositionally biased region" description="Basic residues" evidence="1">
    <location>
        <begin position="20"/>
        <end position="32"/>
    </location>
</feature>
<dbReference type="Pfam" id="PF02338">
    <property type="entry name" value="OTU"/>
    <property type="match status" value="1"/>
</dbReference>
<dbReference type="InterPro" id="IPR038765">
    <property type="entry name" value="Papain-like_cys_pep_sf"/>
</dbReference>